<dbReference type="AlphaFoldDB" id="A0A6A6MMD6"/>
<dbReference type="PANTHER" id="PTHR34798:SF1">
    <property type="entry name" value="TIC-LIKE PROTEIN"/>
    <property type="match status" value="1"/>
</dbReference>
<name>A0A6A6MMD6_HEVBR</name>
<accession>A0A6A6MMD6</accession>
<dbReference type="EMBL" id="JAAGAX010000005">
    <property type="protein sequence ID" value="KAF2314870.1"/>
    <property type="molecule type" value="Genomic_DNA"/>
</dbReference>
<evidence type="ECO:0000313" key="3">
    <source>
        <dbReference type="Proteomes" id="UP000467840"/>
    </source>
</evidence>
<dbReference type="Proteomes" id="UP000467840">
    <property type="component" value="Chromosome 15"/>
</dbReference>
<dbReference type="PANTHER" id="PTHR34798">
    <property type="entry name" value="PROTEIN TIME FOR COFFEE"/>
    <property type="match status" value="1"/>
</dbReference>
<keyword evidence="3" id="KW-1185">Reference proteome</keyword>
<feature type="region of interest" description="Disordered" evidence="1">
    <location>
        <begin position="159"/>
        <end position="190"/>
    </location>
</feature>
<comment type="caution">
    <text evidence="2">The sequence shown here is derived from an EMBL/GenBank/DDBJ whole genome shotgun (WGS) entry which is preliminary data.</text>
</comment>
<dbReference type="GO" id="GO:0042752">
    <property type="term" value="P:regulation of circadian rhythm"/>
    <property type="evidence" value="ECO:0007669"/>
    <property type="project" value="InterPro"/>
</dbReference>
<evidence type="ECO:0000313" key="2">
    <source>
        <dbReference type="EMBL" id="KAF2314870.1"/>
    </source>
</evidence>
<organism evidence="2 3">
    <name type="scientific">Hevea brasiliensis</name>
    <name type="common">Para rubber tree</name>
    <name type="synonym">Siphonia brasiliensis</name>
    <dbReference type="NCBI Taxonomy" id="3981"/>
    <lineage>
        <taxon>Eukaryota</taxon>
        <taxon>Viridiplantae</taxon>
        <taxon>Streptophyta</taxon>
        <taxon>Embryophyta</taxon>
        <taxon>Tracheophyta</taxon>
        <taxon>Spermatophyta</taxon>
        <taxon>Magnoliopsida</taxon>
        <taxon>eudicotyledons</taxon>
        <taxon>Gunneridae</taxon>
        <taxon>Pentapetalae</taxon>
        <taxon>rosids</taxon>
        <taxon>fabids</taxon>
        <taxon>Malpighiales</taxon>
        <taxon>Euphorbiaceae</taxon>
        <taxon>Crotonoideae</taxon>
        <taxon>Micrandreae</taxon>
        <taxon>Hevea</taxon>
    </lineage>
</organism>
<dbReference type="GO" id="GO:0005634">
    <property type="term" value="C:nucleus"/>
    <property type="evidence" value="ECO:0007669"/>
    <property type="project" value="TreeGrafter"/>
</dbReference>
<gene>
    <name evidence="2" type="ORF">GH714_036992</name>
</gene>
<sequence length="229" mass="25169">MVTHSLLPLPLETHQQSEVEVLPQHCLSIMGLSTHLRCHIPPSFSGNSLTLSLWSNQFVRMQAHQVAHHHPTNNADSAAPGHTVAIMVEATTTSITGHGFEEWSRYGPFSSICIVICLFQWKQHTFKPELLIHVTKSCDLTNLPDMTCQEYQVVSASQSTQKENHQVSEGKTGANAANPDDGKKAMVGKSPSIGQELSFDNSARTLNFASSPFTGNWLLAPSFQPQILQ</sequence>
<evidence type="ECO:0000256" key="1">
    <source>
        <dbReference type="SAM" id="MobiDB-lite"/>
    </source>
</evidence>
<protein>
    <submittedName>
        <fullName evidence="2">Uncharacterized protein</fullName>
    </submittedName>
</protein>
<dbReference type="InterPro" id="IPR039317">
    <property type="entry name" value="TIC"/>
</dbReference>
<proteinExistence type="predicted"/>
<reference evidence="2 3" key="1">
    <citation type="journal article" date="2020" name="Mol. Plant">
        <title>The Chromosome-Based Rubber Tree Genome Provides New Insights into Spurge Genome Evolution and Rubber Biosynthesis.</title>
        <authorList>
            <person name="Liu J."/>
            <person name="Shi C."/>
            <person name="Shi C.C."/>
            <person name="Li W."/>
            <person name="Zhang Q.J."/>
            <person name="Zhang Y."/>
            <person name="Li K."/>
            <person name="Lu H.F."/>
            <person name="Shi C."/>
            <person name="Zhu S.T."/>
            <person name="Xiao Z.Y."/>
            <person name="Nan H."/>
            <person name="Yue Y."/>
            <person name="Zhu X.G."/>
            <person name="Wu Y."/>
            <person name="Hong X.N."/>
            <person name="Fan G.Y."/>
            <person name="Tong Y."/>
            <person name="Zhang D."/>
            <person name="Mao C.L."/>
            <person name="Liu Y.L."/>
            <person name="Hao S.J."/>
            <person name="Liu W.Q."/>
            <person name="Lv M.Q."/>
            <person name="Zhang H.B."/>
            <person name="Liu Y."/>
            <person name="Hu-Tang G.R."/>
            <person name="Wang J.P."/>
            <person name="Wang J.H."/>
            <person name="Sun Y.H."/>
            <person name="Ni S.B."/>
            <person name="Chen W.B."/>
            <person name="Zhang X.C."/>
            <person name="Jiao Y.N."/>
            <person name="Eichler E.E."/>
            <person name="Li G.H."/>
            <person name="Liu X."/>
            <person name="Gao L.Z."/>
        </authorList>
    </citation>
    <scope>NUCLEOTIDE SEQUENCE [LARGE SCALE GENOMIC DNA]</scope>
    <source>
        <strain evidence="3">cv. GT1</strain>
        <tissue evidence="2">Leaf</tissue>
    </source>
</reference>